<keyword evidence="7" id="KW-1278">Translocase</keyword>
<keyword evidence="13" id="KW-1185">Reference proteome</keyword>
<dbReference type="SUPFAM" id="SSF50331">
    <property type="entry name" value="MOP-like"/>
    <property type="match status" value="1"/>
</dbReference>
<evidence type="ECO:0000259" key="11">
    <source>
        <dbReference type="PROSITE" id="PS50893"/>
    </source>
</evidence>
<keyword evidence="1" id="KW-0813">Transport</keyword>
<dbReference type="RefSeq" id="WP_090729984.1">
    <property type="nucleotide sequence ID" value="NZ_FOAJ01000005.1"/>
</dbReference>
<evidence type="ECO:0000256" key="2">
    <source>
        <dbReference type="ARBA" id="ARBA00022475"/>
    </source>
</evidence>
<evidence type="ECO:0000313" key="13">
    <source>
        <dbReference type="Proteomes" id="UP000199120"/>
    </source>
</evidence>
<evidence type="ECO:0000256" key="1">
    <source>
        <dbReference type="ARBA" id="ARBA00022448"/>
    </source>
</evidence>
<sequence>MNYLEIENLTKSFGTLPVLCDVSLSISKGELFALLGPSGGGKSTLLRIICGFERPDRGSVSIEGVSVEGITYVPPERRHIGYVPQESALFPHLTVAENIAYGLDRAARRSRKRVDELLGVVGLPAAYAQRSPQELSGGQQQRVALARALAPRPALIMLDEPFSALDTALRAEMRQTVATALEAERATAILVTHDQPEALSLGDRVAVLIHGKIAQVDTPRALYANPADAELASFVGEAVFLPGVAADGVVDCELGRLPLAGVDVPAGQVQAMIRPERIRVARPGTNGAVPAIAEQIAFFGHDANVDVRLHATGRRVRLRLSGGHIPHIGEPLLLSVEGPVVAYPRH</sequence>
<keyword evidence="2" id="KW-1003">Cell membrane</keyword>
<feature type="domain" description="ABC transporter" evidence="11">
    <location>
        <begin position="4"/>
        <end position="235"/>
    </location>
</feature>
<evidence type="ECO:0000313" key="12">
    <source>
        <dbReference type="EMBL" id="SEL14202.1"/>
    </source>
</evidence>
<dbReference type="SUPFAM" id="SSF52540">
    <property type="entry name" value="P-loop containing nucleoside triphosphate hydrolases"/>
    <property type="match status" value="1"/>
</dbReference>
<name>A0A1H7MSG8_9BURK</name>
<dbReference type="GO" id="GO:0016887">
    <property type="term" value="F:ATP hydrolysis activity"/>
    <property type="evidence" value="ECO:0007669"/>
    <property type="project" value="InterPro"/>
</dbReference>
<dbReference type="InterPro" id="IPR015853">
    <property type="entry name" value="ABC_transpr_FbpC"/>
</dbReference>
<keyword evidence="6 12" id="KW-0067">ATP-binding</keyword>
<dbReference type="InterPro" id="IPR013611">
    <property type="entry name" value="Transp-assoc_OB_typ2"/>
</dbReference>
<dbReference type="Gene3D" id="3.40.50.300">
    <property type="entry name" value="P-loop containing nucleotide triphosphate hydrolases"/>
    <property type="match status" value="1"/>
</dbReference>
<protein>
    <submittedName>
        <fullName evidence="12">Iron(III) transport system ATP-binding protein</fullName>
    </submittedName>
</protein>
<dbReference type="Proteomes" id="UP000199120">
    <property type="component" value="Unassembled WGS sequence"/>
</dbReference>
<dbReference type="PROSITE" id="PS50893">
    <property type="entry name" value="ABC_TRANSPORTER_2"/>
    <property type="match status" value="1"/>
</dbReference>
<evidence type="ECO:0000256" key="6">
    <source>
        <dbReference type="ARBA" id="ARBA00022840"/>
    </source>
</evidence>
<dbReference type="PANTHER" id="PTHR42781">
    <property type="entry name" value="SPERMIDINE/PUTRESCINE IMPORT ATP-BINDING PROTEIN POTA"/>
    <property type="match status" value="1"/>
</dbReference>
<dbReference type="FunFam" id="3.40.50.300:FF:000425">
    <property type="entry name" value="Probable ABC transporter, ATP-binding subunit"/>
    <property type="match status" value="1"/>
</dbReference>
<evidence type="ECO:0000256" key="4">
    <source>
        <dbReference type="ARBA" id="ARBA00022519"/>
    </source>
</evidence>
<organism evidence="12 13">
    <name type="scientific">Paraburkholderia caballeronis</name>
    <dbReference type="NCBI Taxonomy" id="416943"/>
    <lineage>
        <taxon>Bacteria</taxon>
        <taxon>Pseudomonadati</taxon>
        <taxon>Pseudomonadota</taxon>
        <taxon>Betaproteobacteria</taxon>
        <taxon>Burkholderiales</taxon>
        <taxon>Burkholderiaceae</taxon>
        <taxon>Paraburkholderia</taxon>
    </lineage>
</organism>
<dbReference type="EMBL" id="FOAJ01000005">
    <property type="protein sequence ID" value="SEL14202.1"/>
    <property type="molecule type" value="Genomic_DNA"/>
</dbReference>
<dbReference type="Pfam" id="PF08402">
    <property type="entry name" value="TOBE_2"/>
    <property type="match status" value="1"/>
</dbReference>
<proteinExistence type="predicted"/>
<dbReference type="InterPro" id="IPR003593">
    <property type="entry name" value="AAA+_ATPase"/>
</dbReference>
<keyword evidence="3" id="KW-0410">Iron transport</keyword>
<dbReference type="InterPro" id="IPR008995">
    <property type="entry name" value="Mo/tungstate-bd_C_term_dom"/>
</dbReference>
<keyword evidence="10" id="KW-0472">Membrane</keyword>
<evidence type="ECO:0000256" key="7">
    <source>
        <dbReference type="ARBA" id="ARBA00022967"/>
    </source>
</evidence>
<dbReference type="AlphaFoldDB" id="A0A1H7MSG8"/>
<keyword evidence="9" id="KW-0406">Ion transport</keyword>
<dbReference type="Gene3D" id="2.40.50.450">
    <property type="match status" value="1"/>
</dbReference>
<gene>
    <name evidence="12" type="ORF">SAMN05192542_105156</name>
</gene>
<dbReference type="GO" id="GO:0043190">
    <property type="term" value="C:ATP-binding cassette (ABC) transporter complex"/>
    <property type="evidence" value="ECO:0007669"/>
    <property type="project" value="InterPro"/>
</dbReference>
<dbReference type="Pfam" id="PF00005">
    <property type="entry name" value="ABC_tran"/>
    <property type="match status" value="1"/>
</dbReference>
<dbReference type="GO" id="GO:0015408">
    <property type="term" value="F:ABC-type ferric iron transporter activity"/>
    <property type="evidence" value="ECO:0007669"/>
    <property type="project" value="InterPro"/>
</dbReference>
<evidence type="ECO:0000256" key="5">
    <source>
        <dbReference type="ARBA" id="ARBA00022741"/>
    </source>
</evidence>
<dbReference type="GO" id="GO:0015697">
    <property type="term" value="P:quaternary ammonium group transport"/>
    <property type="evidence" value="ECO:0007669"/>
    <property type="project" value="UniProtKB-ARBA"/>
</dbReference>
<dbReference type="PROSITE" id="PS00211">
    <property type="entry name" value="ABC_TRANSPORTER_1"/>
    <property type="match status" value="1"/>
</dbReference>
<dbReference type="SMART" id="SM00382">
    <property type="entry name" value="AAA"/>
    <property type="match status" value="1"/>
</dbReference>
<keyword evidence="4" id="KW-0997">Cell inner membrane</keyword>
<dbReference type="PANTHER" id="PTHR42781:SF5">
    <property type="entry name" value="PUTRESCINE TRANSPORT ATP-BINDING PROTEIN POTG"/>
    <property type="match status" value="1"/>
</dbReference>
<dbReference type="InterPro" id="IPR027417">
    <property type="entry name" value="P-loop_NTPase"/>
</dbReference>
<accession>A0A1H7MSG8</accession>
<evidence type="ECO:0000256" key="8">
    <source>
        <dbReference type="ARBA" id="ARBA00023004"/>
    </source>
</evidence>
<evidence type="ECO:0000256" key="10">
    <source>
        <dbReference type="ARBA" id="ARBA00023136"/>
    </source>
</evidence>
<dbReference type="CDD" id="cd03259">
    <property type="entry name" value="ABC_Carb_Solutes_like"/>
    <property type="match status" value="1"/>
</dbReference>
<keyword evidence="5" id="KW-0547">Nucleotide-binding</keyword>
<evidence type="ECO:0000256" key="9">
    <source>
        <dbReference type="ARBA" id="ARBA00023065"/>
    </source>
</evidence>
<keyword evidence="8" id="KW-0408">Iron</keyword>
<reference evidence="13" key="1">
    <citation type="submission" date="2016-10" db="EMBL/GenBank/DDBJ databases">
        <authorList>
            <person name="Varghese N."/>
            <person name="Submissions S."/>
        </authorList>
    </citation>
    <scope>NUCLEOTIDE SEQUENCE [LARGE SCALE GENOMIC DNA]</scope>
    <source>
        <strain evidence="13">LMG 26416</strain>
    </source>
</reference>
<evidence type="ECO:0000256" key="3">
    <source>
        <dbReference type="ARBA" id="ARBA00022496"/>
    </source>
</evidence>
<dbReference type="GO" id="GO:0005524">
    <property type="term" value="F:ATP binding"/>
    <property type="evidence" value="ECO:0007669"/>
    <property type="project" value="UniProtKB-KW"/>
</dbReference>
<dbReference type="InterPro" id="IPR003439">
    <property type="entry name" value="ABC_transporter-like_ATP-bd"/>
</dbReference>
<dbReference type="InterPro" id="IPR050093">
    <property type="entry name" value="ABC_SmlMolc_Importer"/>
</dbReference>
<dbReference type="InterPro" id="IPR017871">
    <property type="entry name" value="ABC_transporter-like_CS"/>
</dbReference>
<dbReference type="STRING" id="416943.SAMN05445871_1382"/>